<evidence type="ECO:0000256" key="1">
    <source>
        <dbReference type="ARBA" id="ARBA00000056"/>
    </source>
</evidence>
<evidence type="ECO:0000256" key="2">
    <source>
        <dbReference type="ARBA" id="ARBA00002147"/>
    </source>
</evidence>
<dbReference type="InterPro" id="IPR007260">
    <property type="entry name" value="NanE"/>
</dbReference>
<dbReference type="GO" id="GO:0005829">
    <property type="term" value="C:cytosol"/>
    <property type="evidence" value="ECO:0007669"/>
    <property type="project" value="TreeGrafter"/>
</dbReference>
<dbReference type="RefSeq" id="WP_008791038.1">
    <property type="nucleotide sequence ID" value="NZ_BAABXX010000001.1"/>
</dbReference>
<gene>
    <name evidence="8" type="ORF">DXB93_16265</name>
</gene>
<dbReference type="AlphaFoldDB" id="A0A3E3E933"/>
<evidence type="ECO:0000313" key="8">
    <source>
        <dbReference type="EMBL" id="RGD79319.1"/>
    </source>
</evidence>
<dbReference type="Pfam" id="PF04131">
    <property type="entry name" value="NanE"/>
    <property type="match status" value="1"/>
</dbReference>
<dbReference type="GO" id="GO:0047465">
    <property type="term" value="F:N-acylglucosamine-6-phosphate 2-epimerase activity"/>
    <property type="evidence" value="ECO:0007669"/>
    <property type="project" value="UniProtKB-EC"/>
</dbReference>
<evidence type="ECO:0000256" key="4">
    <source>
        <dbReference type="ARBA" id="ARBA00007439"/>
    </source>
</evidence>
<proteinExistence type="inferred from homology"/>
<dbReference type="Gene3D" id="3.20.20.70">
    <property type="entry name" value="Aldolase class I"/>
    <property type="match status" value="1"/>
</dbReference>
<dbReference type="GO" id="GO:0006053">
    <property type="term" value="P:N-acetylmannosamine catabolic process"/>
    <property type="evidence" value="ECO:0007669"/>
    <property type="project" value="TreeGrafter"/>
</dbReference>
<dbReference type="PANTHER" id="PTHR36204:SF1">
    <property type="entry name" value="N-ACETYLMANNOSAMINE-6-PHOSPHATE 2-EPIMERASE-RELATED"/>
    <property type="match status" value="1"/>
</dbReference>
<keyword evidence="7" id="KW-0119">Carbohydrate metabolism</keyword>
<comment type="caution">
    <text evidence="8">The sequence shown here is derived from an EMBL/GenBank/DDBJ whole genome shotgun (WGS) entry which is preliminary data.</text>
</comment>
<comment type="pathway">
    <text evidence="3">Amino-sugar metabolism; N-acetylneuraminate degradation; D-fructose 6-phosphate from N-acetylneuraminate: step 3/5.</text>
</comment>
<dbReference type="Proteomes" id="UP000261032">
    <property type="component" value="Unassembled WGS sequence"/>
</dbReference>
<evidence type="ECO:0000256" key="7">
    <source>
        <dbReference type="ARBA" id="ARBA00023277"/>
    </source>
</evidence>
<dbReference type="PANTHER" id="PTHR36204">
    <property type="entry name" value="N-ACETYLMANNOSAMINE-6-PHOSPHATE 2-EPIMERASE-RELATED"/>
    <property type="match status" value="1"/>
</dbReference>
<dbReference type="EMBL" id="QUSL01000037">
    <property type="protein sequence ID" value="RGD79319.1"/>
    <property type="molecule type" value="Genomic_DNA"/>
</dbReference>
<protein>
    <recommendedName>
        <fullName evidence="5">N-acylglucosamine-6-phosphate 2-epimerase</fullName>
        <ecNumber evidence="5">5.1.3.9</ecNumber>
    </recommendedName>
</protein>
<name>A0A3E3E933_9FIRM</name>
<evidence type="ECO:0000256" key="3">
    <source>
        <dbReference type="ARBA" id="ARBA00005081"/>
    </source>
</evidence>
<reference evidence="8 9" key="1">
    <citation type="submission" date="2018-08" db="EMBL/GenBank/DDBJ databases">
        <title>A genome reference for cultivated species of the human gut microbiota.</title>
        <authorList>
            <person name="Zou Y."/>
            <person name="Xue W."/>
            <person name="Luo G."/>
        </authorList>
    </citation>
    <scope>NUCLEOTIDE SEQUENCE [LARGE SCALE GENOMIC DNA]</scope>
    <source>
        <strain evidence="8 9">OM06-4</strain>
    </source>
</reference>
<dbReference type="InterPro" id="IPR011060">
    <property type="entry name" value="RibuloseP-bd_barrel"/>
</dbReference>
<keyword evidence="6" id="KW-0413">Isomerase</keyword>
<dbReference type="EC" id="5.1.3.9" evidence="5"/>
<dbReference type="GO" id="GO:0019262">
    <property type="term" value="P:N-acetylneuraminate catabolic process"/>
    <property type="evidence" value="ECO:0007669"/>
    <property type="project" value="UniProtKB-UniPathway"/>
</dbReference>
<evidence type="ECO:0000256" key="6">
    <source>
        <dbReference type="ARBA" id="ARBA00023235"/>
    </source>
</evidence>
<accession>A0A3E3E933</accession>
<comment type="function">
    <text evidence="2">Converts N-acetylmannosamine-6-phosphate (ManNAc-6-P) to N-acetylglucosamine-6-phosphate (GlcNAc-6-P).</text>
</comment>
<comment type="similarity">
    <text evidence="4">Belongs to the NanE family.</text>
</comment>
<sequence>MNETVKKLMKGVIISCQAYESTPLYGSEYMVAMAKSAEMGGANGIRACWPQDVKAIKENTTLPVIGIFKDFGDGDPLDDIFITPTLEKASAIVEAGCDVLALDCTIRKKRSFEELKRLLMEIKEKYPYIPIMADLATLDEAVKVAKTGYVDIISTTLSGYTRDSMNKYSDGPDVQLIRDIKKYTSLPVNAEGRIWELGDLELVIEAGADIVSIGSAVTRPQLITERFVKGNHKYRNS</sequence>
<dbReference type="UniPathway" id="UPA00629">
    <property type="reaction ID" value="UER00682"/>
</dbReference>
<comment type="catalytic activity">
    <reaction evidence="1">
        <text>an N-acyl-D-glucosamine 6-phosphate = an N-acyl-D-mannosamine 6-phosphate</text>
        <dbReference type="Rhea" id="RHEA:23932"/>
        <dbReference type="ChEBI" id="CHEBI:57599"/>
        <dbReference type="ChEBI" id="CHEBI:57666"/>
        <dbReference type="EC" id="5.1.3.9"/>
    </reaction>
</comment>
<evidence type="ECO:0000313" key="9">
    <source>
        <dbReference type="Proteomes" id="UP000261032"/>
    </source>
</evidence>
<dbReference type="SUPFAM" id="SSF51366">
    <property type="entry name" value="Ribulose-phoshate binding barrel"/>
    <property type="match status" value="1"/>
</dbReference>
<organism evidence="8 9">
    <name type="scientific">Thomasclavelia ramosa</name>
    <dbReference type="NCBI Taxonomy" id="1547"/>
    <lineage>
        <taxon>Bacteria</taxon>
        <taxon>Bacillati</taxon>
        <taxon>Bacillota</taxon>
        <taxon>Erysipelotrichia</taxon>
        <taxon>Erysipelotrichales</taxon>
        <taxon>Coprobacillaceae</taxon>
        <taxon>Thomasclavelia</taxon>
    </lineage>
</organism>
<dbReference type="InterPro" id="IPR013785">
    <property type="entry name" value="Aldolase_TIM"/>
</dbReference>
<dbReference type="NCBIfam" id="NF002231">
    <property type="entry name" value="PRK01130.1"/>
    <property type="match status" value="1"/>
</dbReference>
<evidence type="ECO:0000256" key="5">
    <source>
        <dbReference type="ARBA" id="ARBA00013180"/>
    </source>
</evidence>